<accession>A0AAW9CQ18</accession>
<protein>
    <submittedName>
        <fullName evidence="1">Uncharacterized protein</fullName>
    </submittedName>
</protein>
<gene>
    <name evidence="1" type="ORF">C7S16_4943</name>
</gene>
<proteinExistence type="predicted"/>
<comment type="caution">
    <text evidence="1">The sequence shown here is derived from an EMBL/GenBank/DDBJ whole genome shotgun (WGS) entry which is preliminary data.</text>
</comment>
<sequence>MGSCVGVSALRARASSRAARRLAMHRRIPGARRRARFNLL</sequence>
<dbReference type="AlphaFoldDB" id="A0AAW9CQ18"/>
<dbReference type="Proteomes" id="UP001272137">
    <property type="component" value="Unassembled WGS sequence"/>
</dbReference>
<evidence type="ECO:0000313" key="1">
    <source>
        <dbReference type="EMBL" id="MDW9250714.1"/>
    </source>
</evidence>
<evidence type="ECO:0000313" key="2">
    <source>
        <dbReference type="Proteomes" id="UP001272137"/>
    </source>
</evidence>
<organism evidence="1 2">
    <name type="scientific">Burkholderia thailandensis</name>
    <dbReference type="NCBI Taxonomy" id="57975"/>
    <lineage>
        <taxon>Bacteria</taxon>
        <taxon>Pseudomonadati</taxon>
        <taxon>Pseudomonadota</taxon>
        <taxon>Betaproteobacteria</taxon>
        <taxon>Burkholderiales</taxon>
        <taxon>Burkholderiaceae</taxon>
        <taxon>Burkholderia</taxon>
        <taxon>pseudomallei group</taxon>
    </lineage>
</organism>
<name>A0AAW9CQ18_BURTH</name>
<dbReference type="EMBL" id="QXCT01000001">
    <property type="protein sequence ID" value="MDW9250714.1"/>
    <property type="molecule type" value="Genomic_DNA"/>
</dbReference>
<reference evidence="1" key="1">
    <citation type="submission" date="2018-08" db="EMBL/GenBank/DDBJ databases">
        <title>Identification of Burkholderia cepacia strains that express a Burkholderia pseudomallei-like capsular polysaccharide.</title>
        <authorList>
            <person name="Burtnick M.N."/>
            <person name="Vongsouvath M."/>
            <person name="Newton P."/>
            <person name="Wuthiekanun V."/>
            <person name="Limmathurotsakul D."/>
            <person name="Brett P.J."/>
            <person name="Chantratita N."/>
            <person name="Dance D.A."/>
        </authorList>
    </citation>
    <scope>NUCLEOTIDE SEQUENCE</scope>
    <source>
        <strain evidence="1">SBXCC001</strain>
    </source>
</reference>